<dbReference type="InterPro" id="IPR002110">
    <property type="entry name" value="Ankyrin_rpt"/>
</dbReference>
<dbReference type="SUPFAM" id="SSF56399">
    <property type="entry name" value="ADP-ribosylation"/>
    <property type="match status" value="1"/>
</dbReference>
<evidence type="ECO:0000259" key="10">
    <source>
        <dbReference type="PROSITE" id="PS51059"/>
    </source>
</evidence>
<dbReference type="Gene3D" id="2.20.140.10">
    <property type="entry name" value="WGR domain"/>
    <property type="match status" value="1"/>
</dbReference>
<dbReference type="SMART" id="SM00773">
    <property type="entry name" value="WGR"/>
    <property type="match status" value="1"/>
</dbReference>
<dbReference type="SUPFAM" id="SSF48403">
    <property type="entry name" value="Ankyrin repeat"/>
    <property type="match status" value="4"/>
</dbReference>
<dbReference type="InterPro" id="IPR050800">
    <property type="entry name" value="ARTD/PARP"/>
</dbReference>
<evidence type="ECO:0000256" key="9">
    <source>
        <dbReference type="SAM" id="MobiDB-lite"/>
    </source>
</evidence>
<name>A0ABQ9EVI8_TEGGR</name>
<evidence type="ECO:0000256" key="1">
    <source>
        <dbReference type="ARBA" id="ARBA00004123"/>
    </source>
</evidence>
<dbReference type="Gene3D" id="1.25.40.20">
    <property type="entry name" value="Ankyrin repeat-containing domain"/>
    <property type="match status" value="6"/>
</dbReference>
<dbReference type="InterPro" id="IPR036930">
    <property type="entry name" value="WGR_dom_sf"/>
</dbReference>
<dbReference type="Pfam" id="PF13637">
    <property type="entry name" value="Ank_4"/>
    <property type="match status" value="1"/>
</dbReference>
<feature type="repeat" description="ANK" evidence="7">
    <location>
        <begin position="456"/>
        <end position="488"/>
    </location>
</feature>
<keyword evidence="6" id="KW-0539">Nucleus</keyword>
<dbReference type="CDD" id="cd07997">
    <property type="entry name" value="WGR_PARP"/>
    <property type="match status" value="1"/>
</dbReference>
<evidence type="ECO:0000313" key="14">
    <source>
        <dbReference type="Proteomes" id="UP001217089"/>
    </source>
</evidence>
<dbReference type="InterPro" id="IPR036616">
    <property type="entry name" value="Poly(ADP-ribose)pol_reg_dom_sf"/>
</dbReference>
<evidence type="ECO:0000256" key="4">
    <source>
        <dbReference type="ARBA" id="ARBA00022695"/>
    </source>
</evidence>
<comment type="subcellular location">
    <subcellularLocation>
        <location evidence="1">Nucleus</location>
    </subcellularLocation>
</comment>
<evidence type="ECO:0000256" key="7">
    <source>
        <dbReference type="PROSITE-ProRule" id="PRU00023"/>
    </source>
</evidence>
<dbReference type="Gene3D" id="1.20.142.10">
    <property type="entry name" value="Poly(ADP-ribose) polymerase, regulatory domain"/>
    <property type="match status" value="1"/>
</dbReference>
<dbReference type="InterPro" id="IPR012317">
    <property type="entry name" value="Poly(ADP-ribose)pol_cat_dom"/>
</dbReference>
<dbReference type="SMART" id="SM00248">
    <property type="entry name" value="ANK"/>
    <property type="match status" value="19"/>
</dbReference>
<feature type="repeat" description="ANK" evidence="7">
    <location>
        <begin position="951"/>
        <end position="983"/>
    </location>
</feature>
<dbReference type="PROSITE" id="PS50297">
    <property type="entry name" value="ANK_REP_REGION"/>
    <property type="match status" value="5"/>
</dbReference>
<feature type="region of interest" description="Disordered" evidence="9">
    <location>
        <begin position="1003"/>
        <end position="1096"/>
    </location>
</feature>
<dbReference type="EC" id="2.4.2.-" evidence="8"/>
<feature type="repeat" description="ANK" evidence="7">
    <location>
        <begin position="490"/>
        <end position="527"/>
    </location>
</feature>
<dbReference type="PROSITE" id="PS51060">
    <property type="entry name" value="PARP_ALPHA_HD"/>
    <property type="match status" value="1"/>
</dbReference>
<proteinExistence type="predicted"/>
<evidence type="ECO:0000256" key="6">
    <source>
        <dbReference type="ARBA" id="ARBA00023242"/>
    </source>
</evidence>
<feature type="domain" description="WGR" evidence="12">
    <location>
        <begin position="1266"/>
        <end position="1367"/>
    </location>
</feature>
<organism evidence="13 14">
    <name type="scientific">Tegillarca granosa</name>
    <name type="common">Malaysian cockle</name>
    <name type="synonym">Anadara granosa</name>
    <dbReference type="NCBI Taxonomy" id="220873"/>
    <lineage>
        <taxon>Eukaryota</taxon>
        <taxon>Metazoa</taxon>
        <taxon>Spiralia</taxon>
        <taxon>Lophotrochozoa</taxon>
        <taxon>Mollusca</taxon>
        <taxon>Bivalvia</taxon>
        <taxon>Autobranchia</taxon>
        <taxon>Pteriomorphia</taxon>
        <taxon>Arcoida</taxon>
        <taxon>Arcoidea</taxon>
        <taxon>Arcidae</taxon>
        <taxon>Tegillarca</taxon>
    </lineage>
</organism>
<dbReference type="EMBL" id="JARBDR010000657">
    <property type="protein sequence ID" value="KAJ8309201.1"/>
    <property type="molecule type" value="Genomic_DNA"/>
</dbReference>
<feature type="compositionally biased region" description="Acidic residues" evidence="9">
    <location>
        <begin position="1009"/>
        <end position="1086"/>
    </location>
</feature>
<dbReference type="PROSITE" id="PS51977">
    <property type="entry name" value="WGR"/>
    <property type="match status" value="1"/>
</dbReference>
<evidence type="ECO:0000256" key="5">
    <source>
        <dbReference type="ARBA" id="ARBA00023027"/>
    </source>
</evidence>
<evidence type="ECO:0000259" key="12">
    <source>
        <dbReference type="PROSITE" id="PS51977"/>
    </source>
</evidence>
<dbReference type="InterPro" id="IPR036770">
    <property type="entry name" value="Ankyrin_rpt-contain_sf"/>
</dbReference>
<feature type="domain" description="PARP alpha-helical" evidence="11">
    <location>
        <begin position="1391"/>
        <end position="1526"/>
    </location>
</feature>
<comment type="caution">
    <text evidence="13">The sequence shown here is derived from an EMBL/GenBank/DDBJ whole genome shotgun (WGS) entry which is preliminary data.</text>
</comment>
<keyword evidence="5 8" id="KW-0520">NAD</keyword>
<gene>
    <name evidence="13" type="ORF">KUTeg_014075</name>
</gene>
<dbReference type="PROSITE" id="PS51059">
    <property type="entry name" value="PARP_CATALYTIC"/>
    <property type="match status" value="1"/>
</dbReference>
<feature type="repeat" description="ANK" evidence="7">
    <location>
        <begin position="815"/>
        <end position="848"/>
    </location>
</feature>
<dbReference type="Gene3D" id="3.90.228.10">
    <property type="match status" value="1"/>
</dbReference>
<keyword evidence="7" id="KW-0040">ANK repeat</keyword>
<keyword evidence="14" id="KW-1185">Reference proteome</keyword>
<dbReference type="SUPFAM" id="SSF47587">
    <property type="entry name" value="Domain of poly(ADP-ribose) polymerase"/>
    <property type="match status" value="1"/>
</dbReference>
<dbReference type="Pfam" id="PF00023">
    <property type="entry name" value="Ank"/>
    <property type="match status" value="1"/>
</dbReference>
<dbReference type="PANTHER" id="PTHR10459:SF108">
    <property type="entry name" value="POLY [ADP-RIBOSE] POLYMERASE"/>
    <property type="match status" value="1"/>
</dbReference>
<feature type="repeat" description="ANK" evidence="7">
    <location>
        <begin position="419"/>
        <end position="451"/>
    </location>
</feature>
<dbReference type="Pfam" id="PF02877">
    <property type="entry name" value="PARP_reg"/>
    <property type="match status" value="1"/>
</dbReference>
<evidence type="ECO:0000313" key="13">
    <source>
        <dbReference type="EMBL" id="KAJ8309201.1"/>
    </source>
</evidence>
<dbReference type="Pfam" id="PF00644">
    <property type="entry name" value="PARP"/>
    <property type="match status" value="1"/>
</dbReference>
<evidence type="ECO:0000256" key="2">
    <source>
        <dbReference type="ARBA" id="ARBA00022676"/>
    </source>
</evidence>
<reference evidence="13 14" key="1">
    <citation type="submission" date="2022-12" db="EMBL/GenBank/DDBJ databases">
        <title>Chromosome-level genome of Tegillarca granosa.</title>
        <authorList>
            <person name="Kim J."/>
        </authorList>
    </citation>
    <scope>NUCLEOTIDE SEQUENCE [LARGE SCALE GENOMIC DNA]</scope>
    <source>
        <strain evidence="13">Teg-2019</strain>
        <tissue evidence="13">Adductor muscle</tissue>
    </source>
</reference>
<keyword evidence="3 8" id="KW-0808">Transferase</keyword>
<keyword evidence="2 8" id="KW-0328">Glycosyltransferase</keyword>
<feature type="repeat" description="ANK" evidence="7">
    <location>
        <begin position="645"/>
        <end position="672"/>
    </location>
</feature>
<feature type="repeat" description="ANK" evidence="7">
    <location>
        <begin position="612"/>
        <end position="644"/>
    </location>
</feature>
<dbReference type="InterPro" id="IPR004102">
    <property type="entry name" value="Poly(ADP-ribose)pol_reg_dom"/>
</dbReference>
<dbReference type="SUPFAM" id="SSF142921">
    <property type="entry name" value="WGR domain-like"/>
    <property type="match status" value="1"/>
</dbReference>
<dbReference type="InterPro" id="IPR008893">
    <property type="entry name" value="WGR_domain"/>
</dbReference>
<protein>
    <recommendedName>
        <fullName evidence="8">Poly [ADP-ribose] polymerase</fullName>
        <shortName evidence="8">PARP</shortName>
        <ecNumber evidence="8">2.4.2.-</ecNumber>
    </recommendedName>
</protein>
<dbReference type="Proteomes" id="UP001217089">
    <property type="component" value="Unassembled WGS sequence"/>
</dbReference>
<evidence type="ECO:0000256" key="3">
    <source>
        <dbReference type="ARBA" id="ARBA00022679"/>
    </source>
</evidence>
<dbReference type="PROSITE" id="PS50088">
    <property type="entry name" value="ANK_REPEAT"/>
    <property type="match status" value="7"/>
</dbReference>
<feature type="domain" description="PARP catalytic" evidence="10">
    <location>
        <begin position="1536"/>
        <end position="1755"/>
    </location>
</feature>
<keyword evidence="4" id="KW-0548">Nucleotidyltransferase</keyword>
<sequence length="1755" mass="196359">MTHAVMNGCTTVASYLLYLGVDPNRVDSSGNSLVHYAAAYGWYFVLKLLVNEGNADPRMANDWKITPVGIAFMKGHMGLVDFLLKMPGVDINFKNDSGKTLLSIATSSSLQPGLYEQVVYLMDRGADPKIEDMNGMNALHHLAANTVKNSGHGTEDTYEKRMDMTVKIAELLLEGGSNLSAKTATGQTAITLAVEMVNTKLVKFLVEKGGMITAWKSEKGQNSLHLLAQQCMENELAPLLQILTQQNKNPDIKENGLDESMEVDNDKKVEDGKAPDNNLPVVTQLKKEISKSGLDMIKHMVTEVDNEGYTPLLCACRAYMKFTKPRDCKDAQFQKMLQNGRDFIKKLIELAGINNTQTVQKKYFSENPPEEERKQYPDFGKCSAVHFMVYSGSAKLDCNCLGLKMILESKPDIEIRDLDNKTALAVAVEKDYLTAAQLLVQAGSDANVSYRFDKDSDVTVLSTAVRNGNVEMVKLLLQGGAKVDGRNSKTGRTALHEAVSCRGNETNTLEIVTALLNAGVDINAVDADKRSAMHLAVNSNSGTSDASTDIEDLLISRGANLTLKDCLDRIPLHYAFFKITGNVLTKLDPIELCSVLTRSMTTGNIIDTADYWGQTPLHLAACRGATICCVHLVQRGADINKKEHNGNTPLSFAVNKNHDSCAMMLIQKGANVRESIVNKPSLPAPGKAVEKKDTKPVWIWKGVKACEREEHKVHSIFQGATLHELQGVAHMVLDATEIDSSSVEAALRVSQYNVVLRLLKKIKDNGRLLSTNDKRQNLLHILALHTTPGSSSELQMKVANVLLERGLSLNTTDENGCTPLHYAALKHQPSQLAKLFIEKDSNLDLSKKDKFDRTVLAAFLWNHKLVDESTDESQKWLTLLLSKGANLDILYDFPLSDVPMFDTVTSEVPDYFTTASEYRISPLIFSINFFKLGLTKYLLQHNASPNVKDTSGLTPLMHAVKKNDLCTVKTLLNYSYDPDEGTKSSEDKPKLSKKLSRQVFVIKPITSITEEEEDEAGDDDDDDQDDDVEEDQDDDMDDDDDYQEEDEEQPEEDEEILDEGDEDQEEENEDSDHDTDVMDEDDEEENKEPVKFPSIVRLGSKQPSLLRQGSSSLIKDEFDVVEKTSPVNLSDTDTQGWTVIHHLVSPLEYGTFDNEEILYVLSRCGADTQTKDKAGLSPLDHALIRGATKLAQRLQKISGVESEKMEKPTFASFEVEDSAMKTASVDYQTDSQEMLKQLNEKQMDTNDEDANQCKASVDENCQIKDMGEVVTDVSQGIPYDVLLSKVDVSCGTWGMYNFYKMQIVYQKAVDMYVLFTRWGRIGDRGQFQHTPFPKKAEAITEFGKIFRSKTGNYWSNIGSFKNQPKKYRLVPRENKPQKVHKIDFSLKSEIPSKLSPPVQDLMKEMTRVNMLTAAVNKAGLDTDIMPFGRIKRKSLIEAKKLLNEIGEVIKLVEDMKKRVMTKEETELYQTRYEEISKLTNEYYHLLPCKGYAHEKINPISDHKKLIEQSRLLADLLDLECASKILLGAECKLSQMNPLDYVYHAIGCKIQLLNEDSAEAQYILKYVYASSKKSKVQAIFKIARPKEEESLRSLGITNHKLLWHGSSVSNFISILHRGLLMSPPEVPITGNLFGDGVYFADTFEKSAMYCSNYGSDSKVKLMTLSEVALGESQTLDNESMFSDLFDTDFQSRKVVASQEPDPEFDVSLPYGAALPIGQLKKVPQTKKDTFIFRPQHNEYIIQNTSQICLRYLIQFV</sequence>
<dbReference type="PANTHER" id="PTHR10459">
    <property type="entry name" value="DNA LIGASE"/>
    <property type="match status" value="1"/>
</dbReference>
<evidence type="ECO:0000259" key="11">
    <source>
        <dbReference type="PROSITE" id="PS51060"/>
    </source>
</evidence>
<dbReference type="Pfam" id="PF12796">
    <property type="entry name" value="Ank_2"/>
    <property type="match status" value="3"/>
</dbReference>
<dbReference type="Pfam" id="PF05406">
    <property type="entry name" value="WGR"/>
    <property type="match status" value="1"/>
</dbReference>
<evidence type="ECO:0000256" key="8">
    <source>
        <dbReference type="RuleBase" id="RU362114"/>
    </source>
</evidence>
<accession>A0ABQ9EVI8</accession>